<dbReference type="SUPFAM" id="SSF50129">
    <property type="entry name" value="GroES-like"/>
    <property type="match status" value="1"/>
</dbReference>
<name>A0A2I0LEX4_PUNGR</name>
<organism evidence="4 5">
    <name type="scientific">Punica granatum</name>
    <name type="common">Pomegranate</name>
    <dbReference type="NCBI Taxonomy" id="22663"/>
    <lineage>
        <taxon>Eukaryota</taxon>
        <taxon>Viridiplantae</taxon>
        <taxon>Streptophyta</taxon>
        <taxon>Embryophyta</taxon>
        <taxon>Tracheophyta</taxon>
        <taxon>Spermatophyta</taxon>
        <taxon>Magnoliopsida</taxon>
        <taxon>eudicotyledons</taxon>
        <taxon>Gunneridae</taxon>
        <taxon>Pentapetalae</taxon>
        <taxon>rosids</taxon>
        <taxon>malvids</taxon>
        <taxon>Myrtales</taxon>
        <taxon>Lythraceae</taxon>
        <taxon>Punica</taxon>
    </lineage>
</organism>
<dbReference type="PANTHER" id="PTHR44573">
    <property type="entry name" value="NADPH-DEPENDENT ALKENAL/ONE OXIDOREDUCTASE, CHLOROPLASTIC"/>
    <property type="match status" value="1"/>
</dbReference>
<dbReference type="Pfam" id="PF08240">
    <property type="entry name" value="ADH_N"/>
    <property type="match status" value="1"/>
</dbReference>
<keyword evidence="2" id="KW-0560">Oxidoreductase</keyword>
<feature type="domain" description="Alcohol dehydrogenase-like N-terminal" evidence="3">
    <location>
        <begin position="11"/>
        <end position="66"/>
    </location>
</feature>
<dbReference type="GO" id="GO:0016628">
    <property type="term" value="F:oxidoreductase activity, acting on the CH-CH group of donors, NAD or NADP as acceptor"/>
    <property type="evidence" value="ECO:0007669"/>
    <property type="project" value="InterPro"/>
</dbReference>
<keyword evidence="5" id="KW-1185">Reference proteome</keyword>
<dbReference type="InterPro" id="IPR011032">
    <property type="entry name" value="GroES-like_sf"/>
</dbReference>
<dbReference type="PANTHER" id="PTHR44573:SF1">
    <property type="entry name" value="NADPH-DEPENDENT ALKENAL_ONE OXIDOREDUCTASE, CHLOROPLASTIC"/>
    <property type="match status" value="1"/>
</dbReference>
<feature type="non-terminal residue" evidence="4">
    <location>
        <position position="1"/>
    </location>
</feature>
<reference evidence="4 5" key="1">
    <citation type="submission" date="2017-11" db="EMBL/GenBank/DDBJ databases">
        <title>De-novo sequencing of pomegranate (Punica granatum L.) genome.</title>
        <authorList>
            <person name="Akparov Z."/>
            <person name="Amiraslanov A."/>
            <person name="Hajiyeva S."/>
            <person name="Abbasov M."/>
            <person name="Kaur K."/>
            <person name="Hamwieh A."/>
            <person name="Solovyev V."/>
            <person name="Salamov A."/>
            <person name="Braich B."/>
            <person name="Kosarev P."/>
            <person name="Mahmoud A."/>
            <person name="Hajiyev E."/>
            <person name="Babayeva S."/>
            <person name="Izzatullayeva V."/>
            <person name="Mammadov A."/>
            <person name="Mammadov A."/>
            <person name="Sharifova S."/>
            <person name="Ojaghi J."/>
            <person name="Eynullazada K."/>
            <person name="Bayramov B."/>
            <person name="Abdulazimova A."/>
            <person name="Shahmuradov I."/>
        </authorList>
    </citation>
    <scope>NUCLEOTIDE SEQUENCE [LARGE SCALE GENOMIC DNA]</scope>
    <source>
        <strain evidence="5">cv. AG2017</strain>
        <tissue evidence="4">Leaf</tissue>
    </source>
</reference>
<dbReference type="InterPro" id="IPR013154">
    <property type="entry name" value="ADH-like_N"/>
</dbReference>
<dbReference type="Proteomes" id="UP000233551">
    <property type="component" value="Unassembled WGS sequence"/>
</dbReference>
<evidence type="ECO:0000313" key="4">
    <source>
        <dbReference type="EMBL" id="PKI79225.1"/>
    </source>
</evidence>
<dbReference type="AlphaFoldDB" id="A0A2I0LEX4"/>
<comment type="similarity">
    <text evidence="1">Belongs to the zinc-containing alcohol dehydrogenase family. Quinone oxidoreductase subfamily.</text>
</comment>
<dbReference type="Gene3D" id="3.90.180.10">
    <property type="entry name" value="Medium-chain alcohol dehydrogenases, catalytic domain"/>
    <property type="match status" value="1"/>
</dbReference>
<comment type="caution">
    <text evidence="4">The sequence shown here is derived from an EMBL/GenBank/DDBJ whole genome shotgun (WGS) entry which is preliminary data.</text>
</comment>
<accession>A0A2I0LEX4</accession>
<proteinExistence type="inferred from homology"/>
<dbReference type="InterPro" id="IPR044626">
    <property type="entry name" value="AOR-like"/>
</dbReference>
<sequence>IVPGYDVAGVVIVPGYDVAGVVVRVGSKVKKLKIGDEYHHVNEKPVHHPKQFGTLAEFTAVEEKLLGAKPMSWSFAEAASISLGN</sequence>
<evidence type="ECO:0000313" key="5">
    <source>
        <dbReference type="Proteomes" id="UP000233551"/>
    </source>
</evidence>
<evidence type="ECO:0000256" key="2">
    <source>
        <dbReference type="ARBA" id="ARBA00023002"/>
    </source>
</evidence>
<gene>
    <name evidence="4" type="ORF">CRG98_000517</name>
</gene>
<protein>
    <recommendedName>
        <fullName evidence="3">Alcohol dehydrogenase-like N-terminal domain-containing protein</fullName>
    </recommendedName>
</protein>
<dbReference type="STRING" id="22663.A0A2I0LEX4"/>
<dbReference type="EMBL" id="PGOL01000016">
    <property type="protein sequence ID" value="PKI79225.1"/>
    <property type="molecule type" value="Genomic_DNA"/>
</dbReference>
<evidence type="ECO:0000259" key="3">
    <source>
        <dbReference type="Pfam" id="PF08240"/>
    </source>
</evidence>
<evidence type="ECO:0000256" key="1">
    <source>
        <dbReference type="ARBA" id="ARBA00010371"/>
    </source>
</evidence>